<keyword evidence="3 5" id="KW-0175">Coiled coil</keyword>
<dbReference type="Proteomes" id="UP000694393">
    <property type="component" value="Unplaced"/>
</dbReference>
<dbReference type="GO" id="GO:0031424">
    <property type="term" value="P:keratinization"/>
    <property type="evidence" value="ECO:0007669"/>
    <property type="project" value="TreeGrafter"/>
</dbReference>
<keyword evidence="2 4" id="KW-0403">Intermediate filament</keyword>
<feature type="domain" description="IF rod" evidence="6">
    <location>
        <begin position="1"/>
        <end position="93"/>
    </location>
</feature>
<dbReference type="InterPro" id="IPR018039">
    <property type="entry name" value="IF_conserved"/>
</dbReference>
<evidence type="ECO:0000256" key="2">
    <source>
        <dbReference type="ARBA" id="ARBA00022754"/>
    </source>
</evidence>
<proteinExistence type="inferred from homology"/>
<dbReference type="PROSITE" id="PS00226">
    <property type="entry name" value="IF_ROD_1"/>
    <property type="match status" value="1"/>
</dbReference>
<sequence length="187" mass="20666">LNKTVHRIQAEIASLKKQNAKLKATIAKAEEQGKLAVADATENLQKLEHALQKARQDMAEQLQEYQELLNMKLALDIEIATYRKLLEREELRWVIANPSARKLALGQWFSNLGSGPSTGWQIRTGHTPTECDSPLSRCLLPCSGGGEKPSEGVSHGVSEVPEGWGFMLSSQQSLSFSSQPHAAYEQE</sequence>
<evidence type="ECO:0000256" key="4">
    <source>
        <dbReference type="RuleBase" id="RU000685"/>
    </source>
</evidence>
<evidence type="ECO:0000259" key="6">
    <source>
        <dbReference type="PROSITE" id="PS51842"/>
    </source>
</evidence>
<reference evidence="7" key="1">
    <citation type="submission" date="2025-08" db="UniProtKB">
        <authorList>
            <consortium name="Ensembl"/>
        </authorList>
    </citation>
    <scope>IDENTIFICATION</scope>
</reference>
<evidence type="ECO:0000256" key="5">
    <source>
        <dbReference type="SAM" id="Coils"/>
    </source>
</evidence>
<feature type="coiled-coil region" evidence="5">
    <location>
        <begin position="5"/>
        <end position="71"/>
    </location>
</feature>
<name>A0A8C8SDW2_9SAUR</name>
<dbReference type="GO" id="GO:0045109">
    <property type="term" value="P:intermediate filament organization"/>
    <property type="evidence" value="ECO:0007669"/>
    <property type="project" value="TreeGrafter"/>
</dbReference>
<dbReference type="PROSITE" id="PS51842">
    <property type="entry name" value="IF_ROD_2"/>
    <property type="match status" value="1"/>
</dbReference>
<dbReference type="PANTHER" id="PTHR45616">
    <property type="entry name" value="GATA-TYPE DOMAIN-CONTAINING PROTEIN"/>
    <property type="match status" value="1"/>
</dbReference>
<evidence type="ECO:0000256" key="1">
    <source>
        <dbReference type="ARBA" id="ARBA00022744"/>
    </source>
</evidence>
<dbReference type="GO" id="GO:0005615">
    <property type="term" value="C:extracellular space"/>
    <property type="evidence" value="ECO:0007669"/>
    <property type="project" value="TreeGrafter"/>
</dbReference>
<dbReference type="Gene3D" id="1.20.5.170">
    <property type="match status" value="1"/>
</dbReference>
<evidence type="ECO:0000256" key="3">
    <source>
        <dbReference type="ARBA" id="ARBA00023054"/>
    </source>
</evidence>
<dbReference type="GO" id="GO:0045095">
    <property type="term" value="C:keratin filament"/>
    <property type="evidence" value="ECO:0007669"/>
    <property type="project" value="TreeGrafter"/>
</dbReference>
<keyword evidence="8" id="KW-1185">Reference proteome</keyword>
<dbReference type="SUPFAM" id="SSF64593">
    <property type="entry name" value="Intermediate filament protein, coiled coil region"/>
    <property type="match status" value="1"/>
</dbReference>
<dbReference type="PANTHER" id="PTHR45616:SF21">
    <property type="entry name" value="KERATIN, TYPE II CYTOSKELETAL 7"/>
    <property type="match status" value="1"/>
</dbReference>
<dbReference type="GO" id="GO:0030280">
    <property type="term" value="F:structural constituent of skin epidermis"/>
    <property type="evidence" value="ECO:0007669"/>
    <property type="project" value="TreeGrafter"/>
</dbReference>
<dbReference type="Ensembl" id="ENSPCET00000019131.1">
    <property type="protein sequence ID" value="ENSPCEP00000018509.1"/>
    <property type="gene ID" value="ENSPCEG00000014434.1"/>
</dbReference>
<dbReference type="InterPro" id="IPR039008">
    <property type="entry name" value="IF_rod_dom"/>
</dbReference>
<reference evidence="7" key="2">
    <citation type="submission" date="2025-09" db="UniProtKB">
        <authorList>
            <consortium name="Ensembl"/>
        </authorList>
    </citation>
    <scope>IDENTIFICATION</scope>
</reference>
<dbReference type="Pfam" id="PF00038">
    <property type="entry name" value="Filament"/>
    <property type="match status" value="1"/>
</dbReference>
<comment type="similarity">
    <text evidence="4">Belongs to the intermediate filament family.</text>
</comment>
<dbReference type="AlphaFoldDB" id="A0A8C8SDW2"/>
<keyword evidence="1" id="KW-0416">Keratin</keyword>
<evidence type="ECO:0000313" key="8">
    <source>
        <dbReference type="Proteomes" id="UP000694393"/>
    </source>
</evidence>
<dbReference type="FunFam" id="1.20.5.170:FF:000004">
    <property type="entry name" value="Keratin, type II cytoskeletal 5"/>
    <property type="match status" value="1"/>
</dbReference>
<organism evidence="7 8">
    <name type="scientific">Pelusios castaneus</name>
    <name type="common">West African mud turtle</name>
    <dbReference type="NCBI Taxonomy" id="367368"/>
    <lineage>
        <taxon>Eukaryota</taxon>
        <taxon>Metazoa</taxon>
        <taxon>Chordata</taxon>
        <taxon>Craniata</taxon>
        <taxon>Vertebrata</taxon>
        <taxon>Euteleostomi</taxon>
        <taxon>Archelosauria</taxon>
        <taxon>Testudinata</taxon>
        <taxon>Testudines</taxon>
        <taxon>Pleurodira</taxon>
        <taxon>Pelomedusidae</taxon>
        <taxon>Pelusios</taxon>
    </lineage>
</organism>
<protein>
    <recommendedName>
        <fullName evidence="6">IF rod domain-containing protein</fullName>
    </recommendedName>
</protein>
<accession>A0A8C8SDW2</accession>
<evidence type="ECO:0000313" key="7">
    <source>
        <dbReference type="Ensembl" id="ENSPCEP00000018509.1"/>
    </source>
</evidence>